<dbReference type="InterPro" id="IPR036875">
    <property type="entry name" value="Znf_CCHC_sf"/>
</dbReference>
<evidence type="ECO:0000259" key="3">
    <source>
        <dbReference type="PROSITE" id="PS50158"/>
    </source>
</evidence>
<keyword evidence="1" id="KW-0862">Zinc</keyword>
<keyword evidence="1" id="KW-0479">Metal-binding</keyword>
<dbReference type="SUPFAM" id="SSF57756">
    <property type="entry name" value="Retrovirus zinc finger-like domains"/>
    <property type="match status" value="1"/>
</dbReference>
<accession>A0ABQ5GKE2</accession>
<reference evidence="4" key="1">
    <citation type="journal article" date="2022" name="Int. J. Mol. Sci.">
        <title>Draft Genome of Tanacetum Coccineum: Genomic Comparison of Closely Related Tanacetum-Family Plants.</title>
        <authorList>
            <person name="Yamashiro T."/>
            <person name="Shiraishi A."/>
            <person name="Nakayama K."/>
            <person name="Satake H."/>
        </authorList>
    </citation>
    <scope>NUCLEOTIDE SEQUENCE</scope>
</reference>
<feature type="coiled-coil region" evidence="2">
    <location>
        <begin position="829"/>
        <end position="863"/>
    </location>
</feature>
<keyword evidence="1" id="KW-0863">Zinc-finger</keyword>
<dbReference type="EMBL" id="BQNB010018528">
    <property type="protein sequence ID" value="GJT75417.1"/>
    <property type="molecule type" value="Genomic_DNA"/>
</dbReference>
<dbReference type="Pfam" id="PF00098">
    <property type="entry name" value="zf-CCHC"/>
    <property type="match status" value="1"/>
</dbReference>
<dbReference type="SMART" id="SM00343">
    <property type="entry name" value="ZnF_C2HC"/>
    <property type="match status" value="1"/>
</dbReference>
<dbReference type="PROSITE" id="PS50158">
    <property type="entry name" value="ZF_CCHC"/>
    <property type="match status" value="1"/>
</dbReference>
<reference evidence="4" key="2">
    <citation type="submission" date="2022-01" db="EMBL/GenBank/DDBJ databases">
        <authorList>
            <person name="Yamashiro T."/>
            <person name="Shiraishi A."/>
            <person name="Satake H."/>
            <person name="Nakayama K."/>
        </authorList>
    </citation>
    <scope>NUCLEOTIDE SEQUENCE</scope>
</reference>
<keyword evidence="2" id="KW-0175">Coiled coil</keyword>
<dbReference type="Pfam" id="PF14223">
    <property type="entry name" value="Retrotran_gag_2"/>
    <property type="match status" value="1"/>
</dbReference>
<name>A0ABQ5GKE2_9ASTR</name>
<protein>
    <submittedName>
        <fullName evidence="4">Integrase, catalytic region, zinc finger, CCHC-type containing protein</fullName>
    </submittedName>
</protein>
<organism evidence="4 5">
    <name type="scientific">Tanacetum coccineum</name>
    <dbReference type="NCBI Taxonomy" id="301880"/>
    <lineage>
        <taxon>Eukaryota</taxon>
        <taxon>Viridiplantae</taxon>
        <taxon>Streptophyta</taxon>
        <taxon>Embryophyta</taxon>
        <taxon>Tracheophyta</taxon>
        <taxon>Spermatophyta</taxon>
        <taxon>Magnoliopsida</taxon>
        <taxon>eudicotyledons</taxon>
        <taxon>Gunneridae</taxon>
        <taxon>Pentapetalae</taxon>
        <taxon>asterids</taxon>
        <taxon>campanulids</taxon>
        <taxon>Asterales</taxon>
        <taxon>Asteraceae</taxon>
        <taxon>Asteroideae</taxon>
        <taxon>Anthemideae</taxon>
        <taxon>Anthemidinae</taxon>
        <taxon>Tanacetum</taxon>
    </lineage>
</organism>
<dbReference type="InterPro" id="IPR001878">
    <property type="entry name" value="Znf_CCHC"/>
</dbReference>
<dbReference type="Gene3D" id="4.10.60.10">
    <property type="entry name" value="Zinc finger, CCHC-type"/>
    <property type="match status" value="1"/>
</dbReference>
<feature type="domain" description="CCHC-type" evidence="3">
    <location>
        <begin position="326"/>
        <end position="341"/>
    </location>
</feature>
<feature type="coiled-coil region" evidence="2">
    <location>
        <begin position="502"/>
        <end position="598"/>
    </location>
</feature>
<evidence type="ECO:0000256" key="2">
    <source>
        <dbReference type="SAM" id="Coils"/>
    </source>
</evidence>
<evidence type="ECO:0000313" key="4">
    <source>
        <dbReference type="EMBL" id="GJT75417.1"/>
    </source>
</evidence>
<comment type="caution">
    <text evidence="4">The sequence shown here is derived from an EMBL/GenBank/DDBJ whole genome shotgun (WGS) entry which is preliminary data.</text>
</comment>
<dbReference type="Proteomes" id="UP001151760">
    <property type="component" value="Unassembled WGS sequence"/>
</dbReference>
<sequence>MALMCLGTSHHTVPEGSTIPRLQTAEDLEGDDLLLHDAEMEVMNMILLSIPNEIYNSVDACTSAKDMWKRVERLMRGTIQNKVDRETRFTNEFDQFVAEPGEALVSVYNRFAQLMNDLERNNMNFPTVTINTKFLNSLQPEWLKYVTQVRLAKQLTVDSFDDLFDYLQQFEKLVNASRAKKLEKSHDPLALVAHTGSSSRQTSSYYVTHPTSVVDYDDEYQQDDVHNNSEDPLVSAMLLLAKAITQNFSNPTNNRLRASSNTRNQAIIQGDRVNIQSRNSGNTGRNSRRAYVQEEVVEGMNAPKETGNVQRTLRTPSSGNTSTVQCYNCSGKGHYARNCPKPRVRDSKYFMEQMLLAKQDEAGVILTDEQNDFLFADASRMEEIEELSANICLMARIQPADHTSDDGPSYESAFISEVQSSSIDENNEPMYPTHTKIINSTIGDDQINSNIKFDSFKGNVNSGSVEKDTHVPDLCAVEKLARNAYQEAEKQQIFAQQGQKQNTHLTSQLEMYKEQVRILENINKDNNYLNKFLEADEQAKRYNKQAQSQLVRDRDIIQDLKKQRDKLYLDVKNYKRKNEELQKTHSILIRQMSEKEDTYHDTILDLEAKLKKNVDLILKLGNSLQGMFMLGPKPLSVYDQQLKHGLGYPNPYTLKQAILKCPKLYVASSLGNLEIPLNVRDSDDTLEDAFKSQQKMKEKINDPIAVANKQNCWTINYKQLNALYEDFVPQKELSVEQKYFSSSSIPSVKIPVSKNMPSESPLIKELDKIKGCFEKLSVLIQQNCKRASIFYTSPAEIQINDFCQDQVKPILNELKVYLDFFQNLFQRDIKEMKDVFESTERELDELEKQNDLLKDQLLEASLKHDVELCVLLNHECVDKILNDELAQVKKKSFEIQEGLQSRIKILEKDVQRCQKQSVDFELKLQHEKEKHKWDSTSRNKNTNPLDYSWISKLEKLENENVSLDFKVQSLIKERDNVKLEYQKLFDSIKKTRSQTQKEMDELIVHVSEKTYAYGAIRAENQDLLSTISELKTRLEKVEKGKSVNTKFDKTNGYQSLLCVTPLNKHAFQKKTDVPKTEENHVVSKPVTLQTSPTKQTGANQNTNVIRPGMYRVVTTQESQTNKTKSGLSSTGVNATSRVRRPMSRDSHVAHSVLDNSKKAAKNVAVYVRKNKQTDNTSANVISNKENVIDVDVANASKAKTLLCVSCMQNVLIPCHDKCLAKLKLNVRSNVRRTFFTNSRTSKSSETTFVAPKTRFSEKETQSKTLDTTFVVSKSKIDVESASKAKDKVVQIVLWVVDSGCSKHMMGDQSLLRNFIEKFIGTVRFGLGHNLFSVGQFCDGDLEVAFRSNTCYIRNLEGDDLLTGGRDSNLYTISISDMAASLPGKSKKVSHPPKLVPSDHSKLELLHMDLCGPMRVASINGKSLTSSQLWLLKHEFRTENFNDSTIYNSSAEPMHSPSKEDLDNLFGLMFEEYYEQKSSDTPIYSAAQPTQVYEDSLSTYSIIVDTHEAPPDVSPSDQ</sequence>
<gene>
    <name evidence="4" type="ORF">Tco_1042142</name>
</gene>
<proteinExistence type="predicted"/>
<evidence type="ECO:0000313" key="5">
    <source>
        <dbReference type="Proteomes" id="UP001151760"/>
    </source>
</evidence>
<keyword evidence="5" id="KW-1185">Reference proteome</keyword>
<evidence type="ECO:0000256" key="1">
    <source>
        <dbReference type="PROSITE-ProRule" id="PRU00047"/>
    </source>
</evidence>